<protein>
    <submittedName>
        <fullName evidence="6">TetR family transcriptional regulator</fullName>
    </submittedName>
</protein>
<dbReference type="OrthoDB" id="4214267at2"/>
<feature type="domain" description="HTH tetR-type" evidence="5">
    <location>
        <begin position="2"/>
        <end position="62"/>
    </location>
</feature>
<evidence type="ECO:0000256" key="1">
    <source>
        <dbReference type="ARBA" id="ARBA00023015"/>
    </source>
</evidence>
<evidence type="ECO:0000259" key="5">
    <source>
        <dbReference type="PROSITE" id="PS50977"/>
    </source>
</evidence>
<sequence>MAGTRAEIVSSAERVFDRHGFAGTGMDRLCEAASVSTRTLYKHVGSKTGLMAAVLESRMSRFFERFDVHSIEELFEALETWVAAEGARGCLFLRAQGETGGLTPEVSAVVAEYHRRLLELARRVIAEETGRPDEVLAEQLLVLFEGATSAAPYLGAGAISSARSAAVNLTRQAR</sequence>
<dbReference type="GO" id="GO:0003700">
    <property type="term" value="F:DNA-binding transcription factor activity"/>
    <property type="evidence" value="ECO:0007669"/>
    <property type="project" value="TreeGrafter"/>
</dbReference>
<keyword evidence="3" id="KW-0804">Transcription</keyword>
<organism evidence="6 7">
    <name type="scientific">Streptomyces cacaoi</name>
    <dbReference type="NCBI Taxonomy" id="1898"/>
    <lineage>
        <taxon>Bacteria</taxon>
        <taxon>Bacillati</taxon>
        <taxon>Actinomycetota</taxon>
        <taxon>Actinomycetes</taxon>
        <taxon>Kitasatosporales</taxon>
        <taxon>Streptomycetaceae</taxon>
        <taxon>Streptomyces</taxon>
    </lineage>
</organism>
<dbReference type="AlphaFoldDB" id="A0A4Y3QWT5"/>
<evidence type="ECO:0000313" key="6">
    <source>
        <dbReference type="EMBL" id="GEB49682.1"/>
    </source>
</evidence>
<accession>A0A4Y3QWT5</accession>
<dbReference type="InterPro" id="IPR050109">
    <property type="entry name" value="HTH-type_TetR-like_transc_reg"/>
</dbReference>
<dbReference type="InterPro" id="IPR036271">
    <property type="entry name" value="Tet_transcr_reg_TetR-rel_C_sf"/>
</dbReference>
<dbReference type="Pfam" id="PF00440">
    <property type="entry name" value="TetR_N"/>
    <property type="match status" value="1"/>
</dbReference>
<feature type="DNA-binding region" description="H-T-H motif" evidence="4">
    <location>
        <begin position="25"/>
        <end position="44"/>
    </location>
</feature>
<keyword evidence="1" id="KW-0805">Transcription regulation</keyword>
<dbReference type="SUPFAM" id="SSF48498">
    <property type="entry name" value="Tetracyclin repressor-like, C-terminal domain"/>
    <property type="match status" value="1"/>
</dbReference>
<dbReference type="PANTHER" id="PTHR30055:SF234">
    <property type="entry name" value="HTH-TYPE TRANSCRIPTIONAL REGULATOR BETI"/>
    <property type="match status" value="1"/>
</dbReference>
<keyword evidence="7" id="KW-1185">Reference proteome</keyword>
<dbReference type="InterPro" id="IPR001647">
    <property type="entry name" value="HTH_TetR"/>
</dbReference>
<reference evidence="6 7" key="1">
    <citation type="submission" date="2019-06" db="EMBL/GenBank/DDBJ databases">
        <title>Whole genome shotgun sequence of Streptomyces cacaoi subsp. cacaoi NBRC 12748.</title>
        <authorList>
            <person name="Hosoyama A."/>
            <person name="Uohara A."/>
            <person name="Ohji S."/>
            <person name="Ichikawa N."/>
        </authorList>
    </citation>
    <scope>NUCLEOTIDE SEQUENCE [LARGE SCALE GENOMIC DNA]</scope>
    <source>
        <strain evidence="6 7">NBRC 12748</strain>
    </source>
</reference>
<dbReference type="PANTHER" id="PTHR30055">
    <property type="entry name" value="HTH-TYPE TRANSCRIPTIONAL REGULATOR RUTR"/>
    <property type="match status" value="1"/>
</dbReference>
<dbReference type="PRINTS" id="PR00455">
    <property type="entry name" value="HTHTETR"/>
</dbReference>
<dbReference type="SUPFAM" id="SSF46689">
    <property type="entry name" value="Homeodomain-like"/>
    <property type="match status" value="1"/>
</dbReference>
<proteinExistence type="predicted"/>
<dbReference type="Gene3D" id="1.10.357.10">
    <property type="entry name" value="Tetracycline Repressor, domain 2"/>
    <property type="match status" value="1"/>
</dbReference>
<evidence type="ECO:0000256" key="2">
    <source>
        <dbReference type="ARBA" id="ARBA00023125"/>
    </source>
</evidence>
<dbReference type="Proteomes" id="UP000319210">
    <property type="component" value="Unassembled WGS sequence"/>
</dbReference>
<dbReference type="PROSITE" id="PS50977">
    <property type="entry name" value="HTH_TETR_2"/>
    <property type="match status" value="1"/>
</dbReference>
<gene>
    <name evidence="6" type="ORF">SCA03_22330</name>
</gene>
<dbReference type="EMBL" id="BJMM01000008">
    <property type="protein sequence ID" value="GEB49682.1"/>
    <property type="molecule type" value="Genomic_DNA"/>
</dbReference>
<dbReference type="InterPro" id="IPR009057">
    <property type="entry name" value="Homeodomain-like_sf"/>
</dbReference>
<evidence type="ECO:0000256" key="3">
    <source>
        <dbReference type="ARBA" id="ARBA00023163"/>
    </source>
</evidence>
<name>A0A4Y3QWT5_STRCI</name>
<keyword evidence="2 4" id="KW-0238">DNA-binding</keyword>
<dbReference type="GO" id="GO:0000976">
    <property type="term" value="F:transcription cis-regulatory region binding"/>
    <property type="evidence" value="ECO:0007669"/>
    <property type="project" value="TreeGrafter"/>
</dbReference>
<dbReference type="RefSeq" id="WP_030896105.1">
    <property type="nucleotide sequence ID" value="NZ_BJMM01000008.1"/>
</dbReference>
<evidence type="ECO:0000256" key="4">
    <source>
        <dbReference type="PROSITE-ProRule" id="PRU00335"/>
    </source>
</evidence>
<comment type="caution">
    <text evidence="6">The sequence shown here is derived from an EMBL/GenBank/DDBJ whole genome shotgun (WGS) entry which is preliminary data.</text>
</comment>
<evidence type="ECO:0000313" key="7">
    <source>
        <dbReference type="Proteomes" id="UP000319210"/>
    </source>
</evidence>